<accession>A0A1H0LRL6</accession>
<evidence type="ECO:0000259" key="2">
    <source>
        <dbReference type="Pfam" id="PF09832"/>
    </source>
</evidence>
<keyword evidence="4" id="KW-1185">Reference proteome</keyword>
<protein>
    <recommendedName>
        <fullName evidence="2">DUF2059 domain-containing protein</fullName>
    </recommendedName>
</protein>
<dbReference type="Proteomes" id="UP000324252">
    <property type="component" value="Unassembled WGS sequence"/>
</dbReference>
<sequence length="165" mass="18571">MLTPLRALLLASSLTLAGPLAAGDAEDAAYQERLAAARAYVEMSMQDVEMARIVEQMWRGALPQFRQIAGGPLTEQQMTDLQALYMEVFEAPMRDVMRDQDKLMADLLSLEEIAALRDFYATPEGRSVMRKLPDILARQQPQIMALVQDSLPQILPRVRDILRPE</sequence>
<feature type="signal peptide" evidence="1">
    <location>
        <begin position="1"/>
        <end position="17"/>
    </location>
</feature>
<organism evidence="3 4">
    <name type="scientific">Lutimaribacter pacificus</name>
    <dbReference type="NCBI Taxonomy" id="391948"/>
    <lineage>
        <taxon>Bacteria</taxon>
        <taxon>Pseudomonadati</taxon>
        <taxon>Pseudomonadota</taxon>
        <taxon>Alphaproteobacteria</taxon>
        <taxon>Rhodobacterales</taxon>
        <taxon>Roseobacteraceae</taxon>
        <taxon>Lutimaribacter</taxon>
    </lineage>
</organism>
<proteinExistence type="predicted"/>
<feature type="domain" description="DUF2059" evidence="2">
    <location>
        <begin position="105"/>
        <end position="150"/>
    </location>
</feature>
<feature type="chain" id="PRO_5015064857" description="DUF2059 domain-containing protein" evidence="1">
    <location>
        <begin position="18"/>
        <end position="165"/>
    </location>
</feature>
<evidence type="ECO:0000313" key="4">
    <source>
        <dbReference type="Proteomes" id="UP000324252"/>
    </source>
</evidence>
<dbReference type="RefSeq" id="WP_149789251.1">
    <property type="nucleotide sequence ID" value="NZ_FNIO01000008.1"/>
</dbReference>
<dbReference type="EMBL" id="FQZZ01000003">
    <property type="protein sequence ID" value="SHK04441.1"/>
    <property type="molecule type" value="Genomic_DNA"/>
</dbReference>
<name>A0A1H0LRL6_9RHOB</name>
<evidence type="ECO:0000313" key="3">
    <source>
        <dbReference type="EMBL" id="SHK04441.1"/>
    </source>
</evidence>
<evidence type="ECO:0000256" key="1">
    <source>
        <dbReference type="SAM" id="SignalP"/>
    </source>
</evidence>
<reference evidence="3 4" key="1">
    <citation type="submission" date="2016-11" db="EMBL/GenBank/DDBJ databases">
        <authorList>
            <person name="Varghese N."/>
            <person name="Submissions S."/>
        </authorList>
    </citation>
    <scope>NUCLEOTIDE SEQUENCE [LARGE SCALE GENOMIC DNA]</scope>
    <source>
        <strain evidence="3 4">DSM 29620</strain>
    </source>
</reference>
<dbReference type="AlphaFoldDB" id="A0A1H0LRL6"/>
<dbReference type="OrthoDB" id="7868692at2"/>
<dbReference type="Pfam" id="PF09832">
    <property type="entry name" value="DUF2059"/>
    <property type="match status" value="1"/>
</dbReference>
<dbReference type="InterPro" id="IPR018637">
    <property type="entry name" value="DUF2059"/>
</dbReference>
<keyword evidence="1" id="KW-0732">Signal</keyword>
<gene>
    <name evidence="3" type="ORF">SAMN05444142_10361</name>
</gene>